<sequence>MRGVRRSGSLGSSGQGSRTGVGSTDSYILDKLLLPRLEQYAQNNSISNIDNTVEYLRRNYQEYRRKQQGPFRKIVTRAVQIIKRRVLPEESAEEENIVEEELPEVPARDLGKCALVELRFSFDISYVRMQNLPAQKFSRGYRVPDMDESLFYELAGGVFVNRIP</sequence>
<evidence type="ECO:0000313" key="3">
    <source>
        <dbReference type="EMBL" id="OAE28675.1"/>
    </source>
</evidence>
<gene>
    <name evidence="3" type="ORF">AXG93_312s1040</name>
</gene>
<dbReference type="InterPro" id="IPR038100">
    <property type="entry name" value="NLV2_N_sf"/>
</dbReference>
<comment type="caution">
    <text evidence="3">The sequence shown here is derived from an EMBL/GenBank/DDBJ whole genome shotgun (WGS) entry which is preliminary data.</text>
</comment>
<evidence type="ECO:0000313" key="4">
    <source>
        <dbReference type="Proteomes" id="UP000077202"/>
    </source>
</evidence>
<proteinExistence type="predicted"/>
<dbReference type="Pfam" id="PF16725">
    <property type="entry name" value="Nucleolin_bd"/>
    <property type="match status" value="1"/>
</dbReference>
<protein>
    <recommendedName>
        <fullName evidence="2">NVL2 nucleolin binding domain-containing protein</fullName>
    </recommendedName>
</protein>
<evidence type="ECO:0000259" key="2">
    <source>
        <dbReference type="Pfam" id="PF16725"/>
    </source>
</evidence>
<reference evidence="3" key="1">
    <citation type="submission" date="2016-03" db="EMBL/GenBank/DDBJ databases">
        <title>Mechanisms controlling the formation of the plant cell surface in tip-growing cells are functionally conserved among land plants.</title>
        <authorList>
            <person name="Honkanen S."/>
            <person name="Jones V.A."/>
            <person name="Morieri G."/>
            <person name="Champion C."/>
            <person name="Hetherington A.J."/>
            <person name="Kelly S."/>
            <person name="Saint-Marcoux D."/>
            <person name="Proust H."/>
            <person name="Prescott H."/>
            <person name="Dolan L."/>
        </authorList>
    </citation>
    <scope>NUCLEOTIDE SEQUENCE [LARGE SCALE GENOMIC DNA]</scope>
    <source>
        <tissue evidence="3">Whole gametophyte</tissue>
    </source>
</reference>
<feature type="region of interest" description="Disordered" evidence="1">
    <location>
        <begin position="1"/>
        <end position="22"/>
    </location>
</feature>
<feature type="compositionally biased region" description="Low complexity" evidence="1">
    <location>
        <begin position="1"/>
        <end position="10"/>
    </location>
</feature>
<dbReference type="EMBL" id="LVLJ01001702">
    <property type="protein sequence ID" value="OAE28675.1"/>
    <property type="molecule type" value="Genomic_DNA"/>
</dbReference>
<keyword evidence="4" id="KW-1185">Reference proteome</keyword>
<name>A0A176W8E4_MARPO</name>
<organism evidence="3 4">
    <name type="scientific">Marchantia polymorpha subsp. ruderalis</name>
    <dbReference type="NCBI Taxonomy" id="1480154"/>
    <lineage>
        <taxon>Eukaryota</taxon>
        <taxon>Viridiplantae</taxon>
        <taxon>Streptophyta</taxon>
        <taxon>Embryophyta</taxon>
        <taxon>Marchantiophyta</taxon>
        <taxon>Marchantiopsida</taxon>
        <taxon>Marchantiidae</taxon>
        <taxon>Marchantiales</taxon>
        <taxon>Marchantiaceae</taxon>
        <taxon>Marchantia</taxon>
    </lineage>
</organism>
<dbReference type="Proteomes" id="UP000077202">
    <property type="component" value="Unassembled WGS sequence"/>
</dbReference>
<dbReference type="AlphaFoldDB" id="A0A176W8E4"/>
<dbReference type="Gene3D" id="1.10.10.2010">
    <property type="match status" value="1"/>
</dbReference>
<dbReference type="InterPro" id="IPR031996">
    <property type="entry name" value="NVL2_nucleolin-bd"/>
</dbReference>
<accession>A0A176W8E4</accession>
<feature type="domain" description="NVL2 nucleolin binding" evidence="2">
    <location>
        <begin position="25"/>
        <end position="85"/>
    </location>
</feature>
<evidence type="ECO:0000256" key="1">
    <source>
        <dbReference type="SAM" id="MobiDB-lite"/>
    </source>
</evidence>